<feature type="region of interest" description="Disordered" evidence="1">
    <location>
        <begin position="23"/>
        <end position="48"/>
    </location>
</feature>
<dbReference type="AlphaFoldDB" id="A0A395V8X2"/>
<dbReference type="RefSeq" id="WP_118097503.1">
    <property type="nucleotide sequence ID" value="NZ_QRVL01000007.1"/>
</dbReference>
<sequence>MGISINAPGSVNSQASMTGTLSIRKSTNTFEQMTGVKSSGGTSKKQLNYNHRDISGQLLRAKKPQSASAALIRAKSKVSMLQRAAASGQYDSREVANALAHARRMVRCAQLKVRNLREEEREQQSAQKENSGKSQQKEHEVKRRVAQKERQLKQKVAIENTQEVLRQKKKKNEMAQKQQRHRSQEQGKIAEADFKYIKSQLEDGKGFGGGSSYCEDSGFTLDISDAAMSMAELEMMAQNQTEAEAEAEVEAEMSLTDGGTLAVTTAGAVTAGSGAGTAPDAAPAAAGVSVDVSV</sequence>
<feature type="region of interest" description="Disordered" evidence="1">
    <location>
        <begin position="119"/>
        <end position="152"/>
    </location>
</feature>
<dbReference type="Proteomes" id="UP000266172">
    <property type="component" value="Unassembled WGS sequence"/>
</dbReference>
<name>A0A395V8X2_9FIRM</name>
<evidence type="ECO:0000256" key="1">
    <source>
        <dbReference type="SAM" id="MobiDB-lite"/>
    </source>
</evidence>
<feature type="compositionally biased region" description="Basic and acidic residues" evidence="1">
    <location>
        <begin position="135"/>
        <end position="152"/>
    </location>
</feature>
<protein>
    <submittedName>
        <fullName evidence="2">Uncharacterized protein</fullName>
    </submittedName>
</protein>
<reference evidence="2 3" key="1">
    <citation type="submission" date="2018-08" db="EMBL/GenBank/DDBJ databases">
        <title>A genome reference for cultivated species of the human gut microbiota.</title>
        <authorList>
            <person name="Zou Y."/>
            <person name="Xue W."/>
            <person name="Luo G."/>
        </authorList>
    </citation>
    <scope>NUCLEOTIDE SEQUENCE [LARGE SCALE GENOMIC DNA]</scope>
    <source>
        <strain evidence="2 3">AF22-12AC</strain>
    </source>
</reference>
<proteinExistence type="predicted"/>
<evidence type="ECO:0000313" key="3">
    <source>
        <dbReference type="Proteomes" id="UP000266172"/>
    </source>
</evidence>
<evidence type="ECO:0000313" key="2">
    <source>
        <dbReference type="EMBL" id="RGS40413.1"/>
    </source>
</evidence>
<dbReference type="EMBL" id="QRVL01000007">
    <property type="protein sequence ID" value="RGS40413.1"/>
    <property type="molecule type" value="Genomic_DNA"/>
</dbReference>
<accession>A0A395V8X2</accession>
<organism evidence="2 3">
    <name type="scientific">Roseburia hominis</name>
    <dbReference type="NCBI Taxonomy" id="301301"/>
    <lineage>
        <taxon>Bacteria</taxon>
        <taxon>Bacillati</taxon>
        <taxon>Bacillota</taxon>
        <taxon>Clostridia</taxon>
        <taxon>Lachnospirales</taxon>
        <taxon>Lachnospiraceae</taxon>
        <taxon>Roseburia</taxon>
    </lineage>
</organism>
<comment type="caution">
    <text evidence="2">The sequence shown here is derived from an EMBL/GenBank/DDBJ whole genome shotgun (WGS) entry which is preliminary data.</text>
</comment>
<feature type="compositionally biased region" description="Polar residues" evidence="1">
    <location>
        <begin position="124"/>
        <end position="134"/>
    </location>
</feature>
<feature type="region of interest" description="Disordered" evidence="1">
    <location>
        <begin position="166"/>
        <end position="187"/>
    </location>
</feature>
<gene>
    <name evidence="2" type="ORF">DWX93_09855</name>
</gene>